<dbReference type="Proteomes" id="UP000001946">
    <property type="component" value="Chromosome"/>
</dbReference>
<feature type="domain" description="FAD-binding PCMH-type" evidence="5">
    <location>
        <begin position="36"/>
        <end position="211"/>
    </location>
</feature>
<name>Q24SI6_DESHY</name>
<dbReference type="AlphaFoldDB" id="Q24SI6"/>
<dbReference type="InterPro" id="IPR006094">
    <property type="entry name" value="Oxid_FAD_bind_N"/>
</dbReference>
<dbReference type="Pfam" id="PF01565">
    <property type="entry name" value="FAD_binding_4"/>
    <property type="match status" value="1"/>
</dbReference>
<dbReference type="SUPFAM" id="SSF55103">
    <property type="entry name" value="FAD-linked oxidases, C-terminal domain"/>
    <property type="match status" value="1"/>
</dbReference>
<keyword evidence="2" id="KW-0285">Flavoprotein</keyword>
<keyword evidence="7" id="KW-1185">Reference proteome</keyword>
<evidence type="ECO:0000256" key="4">
    <source>
        <dbReference type="ARBA" id="ARBA00023002"/>
    </source>
</evidence>
<comment type="cofactor">
    <cofactor evidence="1">
        <name>FAD</name>
        <dbReference type="ChEBI" id="CHEBI:57692"/>
    </cofactor>
</comment>
<reference evidence="6 7" key="1">
    <citation type="journal article" date="2006" name="J. Bacteriol.">
        <title>Complete genome sequence of the dehalorespiring bacterium Desulfitobacterium hafniense Y51 and comparison with Dehalococcoides ethenogenes 195.</title>
        <authorList>
            <person name="Nonaka H."/>
            <person name="Keresztes G."/>
            <person name="Shinoda Y."/>
            <person name="Ikenaga Y."/>
            <person name="Abe M."/>
            <person name="Naito K."/>
            <person name="Inatomi K."/>
            <person name="Furukawa K."/>
            <person name="Inui M."/>
            <person name="Yukawa H."/>
        </authorList>
    </citation>
    <scope>NUCLEOTIDE SEQUENCE [LARGE SCALE GENOMIC DNA]</scope>
    <source>
        <strain evidence="6 7">Y51</strain>
    </source>
</reference>
<sequence>MEGRVVMSNTISELKGIVGDNYVLDNPADMAQYLKGDGKPVAVVFPGDAEEVSKVVKYANAQQLKISVAGAVADTKGLEGGIALVMNRMNKILEIDKKNFVVTVEPGMLHQDFIQKLEADGYLFPVEPYAVDTSSVGGCFAIGDSDSKSFNYGPTRTFMMGFEMVTPTGEIMFIGNKCIKNVSGYDFIHFAVGSQGTFGIFTKILIKLLPQPAAKRAIVARFDCLQKANATFSTLIKRHIHPDRMNLVSKDLAQEILPGEGHLVLIDLEGFNKSGTNLANEIASIFTLGGGSDVAIIEDKEAYEKIISGWLKVRQGLNNAPDNVLEFAVGPMKMSQALAQLKAIQGELNSGVVIEGLLGVARVVLPKDADKMALAAKVNKMAMSLGGNVTGLLGHKLMCDMFNDGEMWSETTGLLSELRSKFDPNGILNPGVSLLA</sequence>
<evidence type="ECO:0000313" key="7">
    <source>
        <dbReference type="Proteomes" id="UP000001946"/>
    </source>
</evidence>
<gene>
    <name evidence="6" type="ordered locus">DSY3217</name>
</gene>
<keyword evidence="4" id="KW-0560">Oxidoreductase</keyword>
<dbReference type="InterPro" id="IPR036318">
    <property type="entry name" value="FAD-bd_PCMH-like_sf"/>
</dbReference>
<dbReference type="eggNOG" id="COG0277">
    <property type="taxonomic scope" value="Bacteria"/>
</dbReference>
<evidence type="ECO:0000256" key="3">
    <source>
        <dbReference type="ARBA" id="ARBA00022827"/>
    </source>
</evidence>
<dbReference type="InterPro" id="IPR016166">
    <property type="entry name" value="FAD-bd_PCMH"/>
</dbReference>
<dbReference type="SUPFAM" id="SSF56176">
    <property type="entry name" value="FAD-binding/transporter-associated domain-like"/>
    <property type="match status" value="1"/>
</dbReference>
<dbReference type="PANTHER" id="PTHR11748:SF103">
    <property type="entry name" value="GLYCOLATE OXIDASE SUBUNIT GLCE"/>
    <property type="match status" value="1"/>
</dbReference>
<dbReference type="PANTHER" id="PTHR11748">
    <property type="entry name" value="D-LACTATE DEHYDROGENASE"/>
    <property type="match status" value="1"/>
</dbReference>
<dbReference type="HOGENOM" id="CLU_017779_9_2_9"/>
<keyword evidence="3" id="KW-0274">FAD</keyword>
<protein>
    <recommendedName>
        <fullName evidence="5">FAD-binding PCMH-type domain-containing protein</fullName>
    </recommendedName>
</protein>
<dbReference type="Gene3D" id="3.30.465.10">
    <property type="match status" value="1"/>
</dbReference>
<dbReference type="KEGG" id="dsy:DSY3217"/>
<dbReference type="GO" id="GO:0071949">
    <property type="term" value="F:FAD binding"/>
    <property type="evidence" value="ECO:0007669"/>
    <property type="project" value="InterPro"/>
</dbReference>
<evidence type="ECO:0000256" key="2">
    <source>
        <dbReference type="ARBA" id="ARBA00022630"/>
    </source>
</evidence>
<dbReference type="Pfam" id="PF02913">
    <property type="entry name" value="FAD-oxidase_C"/>
    <property type="match status" value="1"/>
</dbReference>
<dbReference type="GO" id="GO:0016491">
    <property type="term" value="F:oxidoreductase activity"/>
    <property type="evidence" value="ECO:0007669"/>
    <property type="project" value="UniProtKB-KW"/>
</dbReference>
<organism evidence="6 7">
    <name type="scientific">Desulfitobacterium hafniense (strain Y51)</name>
    <dbReference type="NCBI Taxonomy" id="138119"/>
    <lineage>
        <taxon>Bacteria</taxon>
        <taxon>Bacillati</taxon>
        <taxon>Bacillota</taxon>
        <taxon>Clostridia</taxon>
        <taxon>Eubacteriales</taxon>
        <taxon>Desulfitobacteriaceae</taxon>
        <taxon>Desulfitobacterium</taxon>
    </lineage>
</organism>
<evidence type="ECO:0000313" key="6">
    <source>
        <dbReference type="EMBL" id="BAE85006.1"/>
    </source>
</evidence>
<evidence type="ECO:0000259" key="5">
    <source>
        <dbReference type="PROSITE" id="PS51387"/>
    </source>
</evidence>
<proteinExistence type="predicted"/>
<dbReference type="InterPro" id="IPR016169">
    <property type="entry name" value="FAD-bd_PCMH_sub2"/>
</dbReference>
<accession>Q24SI6</accession>
<dbReference type="STRING" id="138119.DSY3217"/>
<evidence type="ECO:0000256" key="1">
    <source>
        <dbReference type="ARBA" id="ARBA00001974"/>
    </source>
</evidence>
<dbReference type="EMBL" id="AP008230">
    <property type="protein sequence ID" value="BAE85006.1"/>
    <property type="molecule type" value="Genomic_DNA"/>
</dbReference>
<dbReference type="InterPro" id="IPR016164">
    <property type="entry name" value="FAD-linked_Oxase-like_C"/>
</dbReference>
<dbReference type="PROSITE" id="PS51387">
    <property type="entry name" value="FAD_PCMH"/>
    <property type="match status" value="1"/>
</dbReference>
<dbReference type="InterPro" id="IPR004113">
    <property type="entry name" value="FAD-bd_oxidored_4_C"/>
</dbReference>